<dbReference type="GO" id="GO:0009103">
    <property type="term" value="P:lipopolysaccharide biosynthetic process"/>
    <property type="evidence" value="ECO:0007669"/>
    <property type="project" value="TreeGrafter"/>
</dbReference>
<feature type="transmembrane region" description="Helical" evidence="8">
    <location>
        <begin position="250"/>
        <end position="272"/>
    </location>
</feature>
<feature type="binding site" evidence="7">
    <location>
        <position position="219"/>
    </location>
    <ligand>
        <name>Mg(2+)</name>
        <dbReference type="ChEBI" id="CHEBI:18420"/>
    </ligand>
</feature>
<evidence type="ECO:0000256" key="4">
    <source>
        <dbReference type="ARBA" id="ARBA00022692"/>
    </source>
</evidence>
<protein>
    <submittedName>
        <fullName evidence="9">Undecaprenyl/decaprenyl-phosphate alpha-N-acetylglucosaminyl 1-phosphate transferase</fullName>
    </submittedName>
</protein>
<dbReference type="InterPro" id="IPR000715">
    <property type="entry name" value="Glycosyl_transferase_4"/>
</dbReference>
<dbReference type="AlphaFoldDB" id="A0A7K3WU28"/>
<keyword evidence="7" id="KW-0479">Metal-binding</keyword>
<keyword evidence="7" id="KW-0460">Magnesium</keyword>
<dbReference type="RefSeq" id="WP_163286638.1">
    <property type="nucleotide sequence ID" value="NZ_JAAGVY010000043.1"/>
</dbReference>
<keyword evidence="6 8" id="KW-0472">Membrane</keyword>
<feature type="transmembrane region" description="Helical" evidence="8">
    <location>
        <begin position="7"/>
        <end position="25"/>
    </location>
</feature>
<dbReference type="PANTHER" id="PTHR22926:SF3">
    <property type="entry name" value="UNDECAPRENYL-PHOSPHATE ALPHA-N-ACETYLGLUCOSAMINYL 1-PHOSPHATE TRANSFERASE"/>
    <property type="match status" value="1"/>
</dbReference>
<dbReference type="GO" id="GO:0016780">
    <property type="term" value="F:phosphotransferase activity, for other substituted phosphate groups"/>
    <property type="evidence" value="ECO:0007669"/>
    <property type="project" value="InterPro"/>
</dbReference>
<evidence type="ECO:0000256" key="2">
    <source>
        <dbReference type="ARBA" id="ARBA00022475"/>
    </source>
</evidence>
<comment type="subcellular location">
    <subcellularLocation>
        <location evidence="1">Cell membrane</location>
        <topology evidence="1">Multi-pass membrane protein</topology>
    </subcellularLocation>
</comment>
<sequence>MLEPTELIILYVFFFLGMTAFALLINRVLLRFVKTLGTKNQPGAVVRWSEETKPAIGGLAFFIIFLISLCVYSIVFDPNNIFASKPILGLLLAGTLGFILGLTDDAYNTRPILKFFVQVLCGIILVITNTRIEIFENETVNSVLTILWVIGIMNSINMLDNMDGIATSVTSFILVAALGYIIIHNQFSNVDFLILLGILAALIGFLFFNWHPSKMYMGDTGSQFLGVFLGYIGIEYCWNAETLDRQSSPLFGIAALLLVFILPLADTATVTINRLRRGQSPFVGGKDHTTHNLSYLGFSDKQVGGIFCLIAAFSVIFYLLLTSFGNAQNSYLSLICIVYFLVIFLLLFGIAEYNKRRNIGVKDPEPFSVKNQI</sequence>
<feature type="binding site" evidence="7">
    <location>
        <position position="157"/>
    </location>
    <ligand>
        <name>Mg(2+)</name>
        <dbReference type="ChEBI" id="CHEBI:18420"/>
    </ligand>
</feature>
<dbReference type="GO" id="GO:0005886">
    <property type="term" value="C:plasma membrane"/>
    <property type="evidence" value="ECO:0007669"/>
    <property type="project" value="UniProtKB-SubCell"/>
</dbReference>
<dbReference type="GO" id="GO:0071555">
    <property type="term" value="P:cell wall organization"/>
    <property type="evidence" value="ECO:0007669"/>
    <property type="project" value="TreeGrafter"/>
</dbReference>
<feature type="transmembrane region" description="Helical" evidence="8">
    <location>
        <begin position="165"/>
        <end position="183"/>
    </location>
</feature>
<evidence type="ECO:0000256" key="8">
    <source>
        <dbReference type="SAM" id="Phobius"/>
    </source>
</evidence>
<feature type="transmembrane region" description="Helical" evidence="8">
    <location>
        <begin position="303"/>
        <end position="325"/>
    </location>
</feature>
<feature type="transmembrane region" description="Helical" evidence="8">
    <location>
        <begin position="139"/>
        <end position="159"/>
    </location>
</feature>
<feature type="transmembrane region" description="Helical" evidence="8">
    <location>
        <begin position="331"/>
        <end position="351"/>
    </location>
</feature>
<evidence type="ECO:0000256" key="6">
    <source>
        <dbReference type="ARBA" id="ARBA00023136"/>
    </source>
</evidence>
<keyword evidence="4 8" id="KW-0812">Transmembrane</keyword>
<evidence type="ECO:0000313" key="9">
    <source>
        <dbReference type="EMBL" id="NEN25180.1"/>
    </source>
</evidence>
<evidence type="ECO:0000256" key="7">
    <source>
        <dbReference type="PIRSR" id="PIRSR600715-1"/>
    </source>
</evidence>
<feature type="transmembrane region" description="Helical" evidence="8">
    <location>
        <begin position="55"/>
        <end position="75"/>
    </location>
</feature>
<evidence type="ECO:0000256" key="3">
    <source>
        <dbReference type="ARBA" id="ARBA00022679"/>
    </source>
</evidence>
<dbReference type="GO" id="GO:0044038">
    <property type="term" value="P:cell wall macromolecule biosynthetic process"/>
    <property type="evidence" value="ECO:0007669"/>
    <property type="project" value="TreeGrafter"/>
</dbReference>
<keyword evidence="10" id="KW-1185">Reference proteome</keyword>
<feature type="transmembrane region" description="Helical" evidence="8">
    <location>
        <begin position="190"/>
        <end position="210"/>
    </location>
</feature>
<dbReference type="Pfam" id="PF00953">
    <property type="entry name" value="Glycos_transf_4"/>
    <property type="match status" value="1"/>
</dbReference>
<evidence type="ECO:0000256" key="5">
    <source>
        <dbReference type="ARBA" id="ARBA00022989"/>
    </source>
</evidence>
<dbReference type="GO" id="GO:0046872">
    <property type="term" value="F:metal ion binding"/>
    <property type="evidence" value="ECO:0007669"/>
    <property type="project" value="UniProtKB-KW"/>
</dbReference>
<evidence type="ECO:0000256" key="1">
    <source>
        <dbReference type="ARBA" id="ARBA00004651"/>
    </source>
</evidence>
<evidence type="ECO:0000313" key="10">
    <source>
        <dbReference type="Proteomes" id="UP000486602"/>
    </source>
</evidence>
<keyword evidence="5 8" id="KW-1133">Transmembrane helix</keyword>
<dbReference type="CDD" id="cd06853">
    <property type="entry name" value="GT_WecA_like"/>
    <property type="match status" value="1"/>
</dbReference>
<dbReference type="Proteomes" id="UP000486602">
    <property type="component" value="Unassembled WGS sequence"/>
</dbReference>
<dbReference type="EMBL" id="JAAGVY010000043">
    <property type="protein sequence ID" value="NEN25180.1"/>
    <property type="molecule type" value="Genomic_DNA"/>
</dbReference>
<gene>
    <name evidence="9" type="ORF">G3O08_16890</name>
</gene>
<keyword evidence="3 9" id="KW-0808">Transferase</keyword>
<reference evidence="9 10" key="1">
    <citation type="submission" date="2020-02" db="EMBL/GenBank/DDBJ databases">
        <title>Out from the shadows clarifying the taxonomy of the family Cryomorphaceae and related taxa by utilizing the GTDB taxonomic framework.</title>
        <authorList>
            <person name="Bowman J.P."/>
        </authorList>
    </citation>
    <scope>NUCLEOTIDE SEQUENCE [LARGE SCALE GENOMIC DNA]</scope>
    <source>
        <strain evidence="9 10">QSSC 1-22</strain>
    </source>
</reference>
<comment type="caution">
    <text evidence="9">The sequence shown here is derived from an EMBL/GenBank/DDBJ whole genome shotgun (WGS) entry which is preliminary data.</text>
</comment>
<proteinExistence type="predicted"/>
<comment type="cofactor">
    <cofactor evidence="7">
        <name>Mg(2+)</name>
        <dbReference type="ChEBI" id="CHEBI:18420"/>
    </cofactor>
</comment>
<dbReference type="PANTHER" id="PTHR22926">
    <property type="entry name" value="PHOSPHO-N-ACETYLMURAMOYL-PENTAPEPTIDE-TRANSFERASE"/>
    <property type="match status" value="1"/>
</dbReference>
<feature type="transmembrane region" description="Helical" evidence="8">
    <location>
        <begin position="115"/>
        <end position="132"/>
    </location>
</feature>
<organism evidence="9 10">
    <name type="scientific">Cryomorpha ignava</name>
    <dbReference type="NCBI Taxonomy" id="101383"/>
    <lineage>
        <taxon>Bacteria</taxon>
        <taxon>Pseudomonadati</taxon>
        <taxon>Bacteroidota</taxon>
        <taxon>Flavobacteriia</taxon>
        <taxon>Flavobacteriales</taxon>
        <taxon>Cryomorphaceae</taxon>
        <taxon>Cryomorpha</taxon>
    </lineage>
</organism>
<accession>A0A7K3WU28</accession>
<keyword evidence="2" id="KW-1003">Cell membrane</keyword>
<name>A0A7K3WU28_9FLAO</name>
<feature type="transmembrane region" description="Helical" evidence="8">
    <location>
        <begin position="87"/>
        <end position="103"/>
    </location>
</feature>